<dbReference type="Pfam" id="PF05973">
    <property type="entry name" value="Gp49"/>
    <property type="match status" value="1"/>
</dbReference>
<dbReference type="Proteomes" id="UP000323886">
    <property type="component" value="Unassembled WGS sequence"/>
</dbReference>
<organism evidence="1 2">
    <name type="scientific">Blastochloris sulfoviridis</name>
    <dbReference type="NCBI Taxonomy" id="50712"/>
    <lineage>
        <taxon>Bacteria</taxon>
        <taxon>Pseudomonadati</taxon>
        <taxon>Pseudomonadota</taxon>
        <taxon>Alphaproteobacteria</taxon>
        <taxon>Hyphomicrobiales</taxon>
        <taxon>Blastochloridaceae</taxon>
        <taxon>Blastochloris</taxon>
    </lineage>
</organism>
<name>A0A5M6I2X6_9HYPH</name>
<dbReference type="RefSeq" id="WP_150096834.1">
    <property type="nucleotide sequence ID" value="NZ_VWPL01000008.1"/>
</dbReference>
<dbReference type="OrthoDB" id="9797093at2"/>
<sequence>MCKPSGKRLVWIASSQRDMRALPKGVRRTFGVALYAAQTGVTPPIAKPLKGFGGAGVLELIEDDKGGTYRAVYTVRYATALYVLHVFQKKSKQGIATPQQDIDLIKDRLKIAEAIHKETYRETEP</sequence>
<accession>A0A5M6I2X6</accession>
<gene>
    <name evidence="1" type="ORF">F1193_06305</name>
</gene>
<comment type="caution">
    <text evidence="1">The sequence shown here is derived from an EMBL/GenBank/DDBJ whole genome shotgun (WGS) entry which is preliminary data.</text>
</comment>
<reference evidence="1 2" key="1">
    <citation type="submission" date="2019-09" db="EMBL/GenBank/DDBJ databases">
        <title>Draft Whole-Genome sequence of Blastochloris sulfoviridis DSM 729.</title>
        <authorList>
            <person name="Meyer T.E."/>
            <person name="Kyndt J.A."/>
        </authorList>
    </citation>
    <scope>NUCLEOTIDE SEQUENCE [LARGE SCALE GENOMIC DNA]</scope>
    <source>
        <strain evidence="1 2">DSM 729</strain>
    </source>
</reference>
<protein>
    <submittedName>
        <fullName evidence="1">Type II toxin-antitoxin system RelE/ParE family toxin</fullName>
    </submittedName>
</protein>
<dbReference type="EMBL" id="VWPL01000008">
    <property type="protein sequence ID" value="KAA5602239.1"/>
    <property type="molecule type" value="Genomic_DNA"/>
</dbReference>
<dbReference type="InterPro" id="IPR009241">
    <property type="entry name" value="HigB-like"/>
</dbReference>
<dbReference type="AlphaFoldDB" id="A0A5M6I2X6"/>
<keyword evidence="2" id="KW-1185">Reference proteome</keyword>
<proteinExistence type="predicted"/>
<evidence type="ECO:0000313" key="1">
    <source>
        <dbReference type="EMBL" id="KAA5602239.1"/>
    </source>
</evidence>
<evidence type="ECO:0000313" key="2">
    <source>
        <dbReference type="Proteomes" id="UP000323886"/>
    </source>
</evidence>